<comment type="caution">
    <text evidence="4">The sequence shown here is derived from an EMBL/GenBank/DDBJ whole genome shotgun (WGS) entry which is preliminary data.</text>
</comment>
<dbReference type="EMBL" id="JAINDJ010000005">
    <property type="protein sequence ID" value="KAG9448354.1"/>
    <property type="molecule type" value="Genomic_DNA"/>
</dbReference>
<feature type="region of interest" description="Disordered" evidence="2">
    <location>
        <begin position="1034"/>
        <end position="1066"/>
    </location>
</feature>
<feature type="compositionally biased region" description="Polar residues" evidence="2">
    <location>
        <begin position="746"/>
        <end position="757"/>
    </location>
</feature>
<feature type="region of interest" description="Disordered" evidence="2">
    <location>
        <begin position="952"/>
        <end position="1004"/>
    </location>
</feature>
<proteinExistence type="predicted"/>
<feature type="compositionally biased region" description="Basic and acidic residues" evidence="2">
    <location>
        <begin position="278"/>
        <end position="296"/>
    </location>
</feature>
<dbReference type="Proteomes" id="UP000825729">
    <property type="component" value="Unassembled WGS sequence"/>
</dbReference>
<feature type="region of interest" description="Disordered" evidence="2">
    <location>
        <begin position="900"/>
        <end position="924"/>
    </location>
</feature>
<reference evidence="4 5" key="1">
    <citation type="submission" date="2021-07" db="EMBL/GenBank/DDBJ databases">
        <title>The Aristolochia fimbriata genome: insights into angiosperm evolution, floral development and chemical biosynthesis.</title>
        <authorList>
            <person name="Jiao Y."/>
        </authorList>
    </citation>
    <scope>NUCLEOTIDE SEQUENCE [LARGE SCALE GENOMIC DNA]</scope>
    <source>
        <strain evidence="4">IBCAS-2021</strain>
        <tissue evidence="4">Leaf</tissue>
    </source>
</reference>
<feature type="compositionally biased region" description="Basic and acidic residues" evidence="2">
    <location>
        <begin position="977"/>
        <end position="989"/>
    </location>
</feature>
<feature type="compositionally biased region" description="Polar residues" evidence="2">
    <location>
        <begin position="195"/>
        <end position="206"/>
    </location>
</feature>
<sequence length="1147" mass="128094">MDAHQPPLSDQRNYMFSPYNHYPSNPHQMKMESPRIPMHVEPSFYSGNYCYPSPGCHGCCNYDYHSPGYYAFRPPFPHISSPPMYHYGSHCSYPESYPAYFAPPHYSPEVPRYEYDKKTVRGHCCGCPNHTCNHQKVDNTMKIEEPPEVKLHEGEAQKPGVELKDSEHTSTKLQNYPYPIVWMPPDYRKDKETQKSSIAKPQTGNEWSPVDMNDRYLKQGGEEKRDQHLQNEQNVNSFPFPLIWMPGYGMPQDVRKESSVTPRATEEPQRNIKIIPLKFHESDDHRDKPRHNREEDTGQGQSEMPNEEIKPKDVFVKNAKGESNSHTGVAEKGIKTKNIPVKQLDDNEVKSLEAEVKKQPTSPGKVSKLPPICLRVDPLPKKKKSGSGSSRSPSPPASRDKAEQAMSTESSEDKHKVHAEQNETTLVEAHSKKHHQDKRQSEEAQKKIIEVMNLFPSTDDGRKQIPATDFGTSTLNGAEDDKRSGEMKQNKLIEKDMKKDKVLSGTDAATRIQSAYRGYEARKWEPLKKLRQIMRVRLQMEDIRNRIKELETSTWSEHDQKEKIVISEMIMSLLLQLDTIQGLHPSVREVRKVVARELTCLQEKLDSLSALAAASKTRISVSIPDEKPANEHGLDTNESTLHTSPLEEEMRSDSEEPTLFTSPLEGEIASDSSLIPDINMEKPLLDDRLHLEKSQEDIAEIPVVNNREILSEAMEPELPVCENIMSLPSRIDESSQSEEKSVQSQLTKESSEQSPGVDTTHVAPLVSVSKEESGDLGQNDHQEETPTREGIRNDDHLIDNLGRQVSKQEHDVEMPDEEEALLVKTAEKESEGIAISKSHPDVDDIGSGEYKDTSSTSQIATEESDPQILFNSMVDVKSDCVKLPAIGESDSGVVEKAEMVEAGGKQDTDLITREQPGLEGCSGEDYLQVSSNEQMTSNGGCLDTLSNADSLVMGSPDSLHSESVGDTEDDTVAGSMDRVDVGTSEKTEEAVGENSQLAEANAGVEEDVLHVSSVEKHEPDAVLLEEYFTQPGSVKFESNADGLSGERDNSEPSKEEEAVLSVEEKGGDAVPSVKMLLKGSGSVVDENEKLRELVEKLITAGQEQLKTISDLSGRVRDLERQLSKKRKKVKVRRPRHGGSSTLCSSDK</sequence>
<feature type="compositionally biased region" description="Basic and acidic residues" evidence="2">
    <location>
        <begin position="624"/>
        <end position="635"/>
    </location>
</feature>
<name>A0AAV7EIB6_ARIFI</name>
<evidence type="ECO:0000259" key="3">
    <source>
        <dbReference type="PROSITE" id="PS51035"/>
    </source>
</evidence>
<feature type="compositionally biased region" description="Basic and acidic residues" evidence="2">
    <location>
        <begin position="1044"/>
        <end position="1066"/>
    </location>
</feature>
<feature type="region of interest" description="Disordered" evidence="2">
    <location>
        <begin position="729"/>
        <end position="866"/>
    </location>
</feature>
<gene>
    <name evidence="4" type="ORF">H6P81_014482</name>
</gene>
<feature type="compositionally biased region" description="Basic and acidic residues" evidence="2">
    <location>
        <begin position="253"/>
        <end position="270"/>
    </location>
</feature>
<dbReference type="PROSITE" id="PS51035">
    <property type="entry name" value="BAG"/>
    <property type="match status" value="1"/>
</dbReference>
<feature type="compositionally biased region" description="Basic and acidic residues" evidence="2">
    <location>
        <begin position="411"/>
        <end position="421"/>
    </location>
</feature>
<dbReference type="GO" id="GO:0006457">
    <property type="term" value="P:protein folding"/>
    <property type="evidence" value="ECO:0007669"/>
    <property type="project" value="TreeGrafter"/>
</dbReference>
<feature type="domain" description="BAG" evidence="3">
    <location>
        <begin position="532"/>
        <end position="609"/>
    </location>
</feature>
<dbReference type="AlphaFoldDB" id="A0AAV7EIB6"/>
<evidence type="ECO:0000313" key="5">
    <source>
        <dbReference type="Proteomes" id="UP000825729"/>
    </source>
</evidence>
<dbReference type="PROSITE" id="PS50096">
    <property type="entry name" value="IQ"/>
    <property type="match status" value="1"/>
</dbReference>
<organism evidence="4 5">
    <name type="scientific">Aristolochia fimbriata</name>
    <name type="common">White veined hardy Dutchman's pipe vine</name>
    <dbReference type="NCBI Taxonomy" id="158543"/>
    <lineage>
        <taxon>Eukaryota</taxon>
        <taxon>Viridiplantae</taxon>
        <taxon>Streptophyta</taxon>
        <taxon>Embryophyta</taxon>
        <taxon>Tracheophyta</taxon>
        <taxon>Spermatophyta</taxon>
        <taxon>Magnoliopsida</taxon>
        <taxon>Magnoliidae</taxon>
        <taxon>Piperales</taxon>
        <taxon>Aristolochiaceae</taxon>
        <taxon>Aristolochia</taxon>
    </lineage>
</organism>
<protein>
    <recommendedName>
        <fullName evidence="3">BAG domain-containing protein</fullName>
    </recommendedName>
</protein>
<accession>A0AAV7EIB6</accession>
<dbReference type="Pfam" id="PF02179">
    <property type="entry name" value="BAG"/>
    <property type="match status" value="1"/>
</dbReference>
<dbReference type="InterPro" id="IPR036533">
    <property type="entry name" value="BAG_dom_sf"/>
</dbReference>
<dbReference type="InterPro" id="IPR040400">
    <property type="entry name" value="BAG5/6/7/8"/>
</dbReference>
<feature type="region of interest" description="Disordered" evidence="2">
    <location>
        <begin position="622"/>
        <end position="659"/>
    </location>
</feature>
<dbReference type="CDD" id="cd23767">
    <property type="entry name" value="IQCD"/>
    <property type="match status" value="1"/>
</dbReference>
<dbReference type="GO" id="GO:0009506">
    <property type="term" value="C:plasmodesma"/>
    <property type="evidence" value="ECO:0007669"/>
    <property type="project" value="TreeGrafter"/>
</dbReference>
<feature type="region of interest" description="Disordered" evidence="2">
    <location>
        <begin position="457"/>
        <end position="492"/>
    </location>
</feature>
<feature type="compositionally biased region" description="Basic and acidic residues" evidence="2">
    <location>
        <begin position="343"/>
        <end position="358"/>
    </location>
</feature>
<dbReference type="FunFam" id="1.20.58.120:FF:000010">
    <property type="entry name" value="BAG family molecular chaperone regulator 6"/>
    <property type="match status" value="1"/>
</dbReference>
<dbReference type="SUPFAM" id="SSF63491">
    <property type="entry name" value="BAG domain"/>
    <property type="match status" value="1"/>
</dbReference>
<dbReference type="InterPro" id="IPR003103">
    <property type="entry name" value="BAG_domain"/>
</dbReference>
<evidence type="ECO:0000313" key="4">
    <source>
        <dbReference type="EMBL" id="KAG9448354.1"/>
    </source>
</evidence>
<feature type="compositionally biased region" description="Polar residues" evidence="2">
    <location>
        <begin position="1138"/>
        <end position="1147"/>
    </location>
</feature>
<feature type="region of interest" description="Disordered" evidence="2">
    <location>
        <begin position="189"/>
        <end position="213"/>
    </location>
</feature>
<feature type="region of interest" description="Disordered" evidence="2">
    <location>
        <begin position="1119"/>
        <end position="1147"/>
    </location>
</feature>
<dbReference type="PANTHER" id="PTHR33322:SF16">
    <property type="entry name" value="BAG FAMILY MOLECULAR CHAPERONE REGULATOR 6"/>
    <property type="match status" value="1"/>
</dbReference>
<feature type="compositionally biased region" description="Basic and acidic residues" evidence="2">
    <location>
        <begin position="730"/>
        <end position="741"/>
    </location>
</feature>
<feature type="compositionally biased region" description="Basic residues" evidence="2">
    <location>
        <begin position="1123"/>
        <end position="1136"/>
    </location>
</feature>
<feature type="compositionally biased region" description="Basic and acidic residues" evidence="2">
    <location>
        <begin position="900"/>
        <end position="912"/>
    </location>
</feature>
<evidence type="ECO:0000256" key="1">
    <source>
        <dbReference type="ARBA" id="ARBA00023186"/>
    </source>
</evidence>
<dbReference type="PANTHER" id="PTHR33322">
    <property type="entry name" value="BAG DOMAIN CONTAINING PROTEIN, EXPRESSED"/>
    <property type="match status" value="1"/>
</dbReference>
<feature type="compositionally biased region" description="Basic and acidic residues" evidence="2">
    <location>
        <begin position="479"/>
        <end position="492"/>
    </location>
</feature>
<feature type="region of interest" description="Disordered" evidence="2">
    <location>
        <begin position="253"/>
        <end position="444"/>
    </location>
</feature>
<dbReference type="SMART" id="SM00264">
    <property type="entry name" value="BAG"/>
    <property type="match status" value="1"/>
</dbReference>
<keyword evidence="1" id="KW-0143">Chaperone</keyword>
<keyword evidence="5" id="KW-1185">Reference proteome</keyword>
<dbReference type="Gene3D" id="1.20.58.120">
    <property type="entry name" value="BAG domain"/>
    <property type="match status" value="1"/>
</dbReference>
<evidence type="ECO:0000256" key="2">
    <source>
        <dbReference type="SAM" id="MobiDB-lite"/>
    </source>
</evidence>
<dbReference type="GO" id="GO:0051087">
    <property type="term" value="F:protein-folding chaperone binding"/>
    <property type="evidence" value="ECO:0007669"/>
    <property type="project" value="InterPro"/>
</dbReference>
<feature type="compositionally biased region" description="Basic and acidic residues" evidence="2">
    <location>
        <begin position="769"/>
        <end position="798"/>
    </location>
</feature>